<dbReference type="SUPFAM" id="SSF51569">
    <property type="entry name" value="Aldolase"/>
    <property type="match status" value="1"/>
</dbReference>
<dbReference type="InterPro" id="IPR002220">
    <property type="entry name" value="DapA-like"/>
</dbReference>
<evidence type="ECO:0000256" key="1">
    <source>
        <dbReference type="ARBA" id="ARBA00023239"/>
    </source>
</evidence>
<evidence type="ECO:0000313" key="4">
    <source>
        <dbReference type="Proteomes" id="UP001379533"/>
    </source>
</evidence>
<dbReference type="EMBL" id="CP089982">
    <property type="protein sequence ID" value="WXB00034.1"/>
    <property type="molecule type" value="Genomic_DNA"/>
</dbReference>
<protein>
    <submittedName>
        <fullName evidence="3">Dihydrodipicolinate synthase family protein</fullName>
    </submittedName>
</protein>
<gene>
    <name evidence="3" type="ORF">LZC95_24860</name>
</gene>
<accession>A0ABZ2KMZ4</accession>
<dbReference type="Gene3D" id="3.20.20.70">
    <property type="entry name" value="Aldolase class I"/>
    <property type="match status" value="1"/>
</dbReference>
<dbReference type="PANTHER" id="PTHR12128:SF72">
    <property type="entry name" value="DIHYDRODIPICOLINATE SYNTHASE"/>
    <property type="match status" value="1"/>
</dbReference>
<comment type="similarity">
    <text evidence="2">Belongs to the DapA family.</text>
</comment>
<dbReference type="PANTHER" id="PTHR12128">
    <property type="entry name" value="DIHYDRODIPICOLINATE SYNTHASE"/>
    <property type="match status" value="1"/>
</dbReference>
<dbReference type="Pfam" id="PF00701">
    <property type="entry name" value="DHDPS"/>
    <property type="match status" value="1"/>
</dbReference>
<keyword evidence="1 2" id="KW-0456">Lyase</keyword>
<dbReference type="SMART" id="SM01130">
    <property type="entry name" value="DHDPS"/>
    <property type="match status" value="1"/>
</dbReference>
<dbReference type="PRINTS" id="PR00146">
    <property type="entry name" value="DHPICSNTHASE"/>
</dbReference>
<sequence length="314" mass="34383">MTTPFNADLTVDHGALAEQCRWLADQGVAGVVPLGSLGEGATLTHSEKRQILETCVRAVSDRVAVLPGIFAVSTPEAVALAKHARAVGCRGLMILPPFVYGVDAREIQTHIAAVLSATDLRCVYYNNPTAYRTDLLPEQITVLAHAFPNLEAVRESHSDVTRIPTLRDLLGHRLEVLAGHDETVVDSIRAGAVGWISGLINVFPTECVALHRYAIAGREASREFETLHEWFRPLMQLAQGTKVIQLTKLMLERVGRGNARVRPPRLQLEAESLRDALAVIDHAIATRPHVEEGARFQTLTIGHHYKGEAVGIRM</sequence>
<proteinExistence type="inferred from homology"/>
<evidence type="ECO:0000313" key="3">
    <source>
        <dbReference type="EMBL" id="WXB00034.1"/>
    </source>
</evidence>
<organism evidence="3 4">
    <name type="scientific">Pendulispora brunnea</name>
    <dbReference type="NCBI Taxonomy" id="2905690"/>
    <lineage>
        <taxon>Bacteria</taxon>
        <taxon>Pseudomonadati</taxon>
        <taxon>Myxococcota</taxon>
        <taxon>Myxococcia</taxon>
        <taxon>Myxococcales</taxon>
        <taxon>Sorangiineae</taxon>
        <taxon>Pendulisporaceae</taxon>
        <taxon>Pendulispora</taxon>
    </lineage>
</organism>
<evidence type="ECO:0000256" key="2">
    <source>
        <dbReference type="PIRNR" id="PIRNR001365"/>
    </source>
</evidence>
<dbReference type="Proteomes" id="UP001379533">
    <property type="component" value="Chromosome"/>
</dbReference>
<reference evidence="3 4" key="1">
    <citation type="submission" date="2021-12" db="EMBL/GenBank/DDBJ databases">
        <title>Discovery of the Pendulisporaceae a myxobacterial family with distinct sporulation behavior and unique specialized metabolism.</title>
        <authorList>
            <person name="Garcia R."/>
            <person name="Popoff A."/>
            <person name="Bader C.D."/>
            <person name="Loehr J."/>
            <person name="Walesch S."/>
            <person name="Walt C."/>
            <person name="Boldt J."/>
            <person name="Bunk B."/>
            <person name="Haeckl F.J.F.P.J."/>
            <person name="Gunesch A.P."/>
            <person name="Birkelbach J."/>
            <person name="Nuebel U."/>
            <person name="Pietschmann T."/>
            <person name="Bach T."/>
            <person name="Mueller R."/>
        </authorList>
    </citation>
    <scope>NUCLEOTIDE SEQUENCE [LARGE SCALE GENOMIC DNA]</scope>
    <source>
        <strain evidence="3 4">MSr12523</strain>
    </source>
</reference>
<keyword evidence="4" id="KW-1185">Reference proteome</keyword>
<name>A0ABZ2KMZ4_9BACT</name>
<dbReference type="PIRSF" id="PIRSF001365">
    <property type="entry name" value="DHDPS"/>
    <property type="match status" value="1"/>
</dbReference>
<dbReference type="InterPro" id="IPR013785">
    <property type="entry name" value="Aldolase_TIM"/>
</dbReference>
<dbReference type="CDD" id="cd00408">
    <property type="entry name" value="DHDPS-like"/>
    <property type="match status" value="1"/>
</dbReference>